<dbReference type="GO" id="GO:0034497">
    <property type="term" value="P:protein localization to phagophore assembly site"/>
    <property type="evidence" value="ECO:0007669"/>
    <property type="project" value="TreeGrafter"/>
</dbReference>
<evidence type="ECO:0000256" key="3">
    <source>
        <dbReference type="ARBA" id="ARBA00018074"/>
    </source>
</evidence>
<evidence type="ECO:0000256" key="1">
    <source>
        <dbReference type="ARBA" id="ARBA00004511"/>
    </source>
</evidence>
<dbReference type="GO" id="GO:0034727">
    <property type="term" value="P:piecemeal microautophagy of the nucleus"/>
    <property type="evidence" value="ECO:0007669"/>
    <property type="project" value="TreeGrafter"/>
</dbReference>
<keyword evidence="6 10" id="KW-1133">Transmembrane helix</keyword>
<dbReference type="GO" id="GO:0005776">
    <property type="term" value="C:autophagosome"/>
    <property type="evidence" value="ECO:0007669"/>
    <property type="project" value="TreeGrafter"/>
</dbReference>
<feature type="region of interest" description="Disordered" evidence="11">
    <location>
        <begin position="1"/>
        <end position="39"/>
    </location>
</feature>
<dbReference type="GO" id="GO:0000422">
    <property type="term" value="P:autophagy of mitochondrion"/>
    <property type="evidence" value="ECO:0007669"/>
    <property type="project" value="TreeGrafter"/>
</dbReference>
<feature type="transmembrane region" description="Helical" evidence="10">
    <location>
        <begin position="392"/>
        <end position="412"/>
    </location>
</feature>
<dbReference type="PANTHER" id="PTHR13038:SF10">
    <property type="entry name" value="AUTOPHAGY-RELATED PROTEIN 9"/>
    <property type="match status" value="1"/>
</dbReference>
<dbReference type="PANTHER" id="PTHR13038">
    <property type="entry name" value="APG9 AUTOPHAGY 9"/>
    <property type="match status" value="1"/>
</dbReference>
<keyword evidence="5 10" id="KW-0812">Transmembrane</keyword>
<dbReference type="GO" id="GO:0006869">
    <property type="term" value="P:lipid transport"/>
    <property type="evidence" value="ECO:0007669"/>
    <property type="project" value="UniProtKB-KW"/>
</dbReference>
<dbReference type="GO" id="GO:0034045">
    <property type="term" value="C:phagophore assembly site membrane"/>
    <property type="evidence" value="ECO:0007669"/>
    <property type="project" value="UniProtKB-SubCell"/>
</dbReference>
<feature type="transmembrane region" description="Helical" evidence="10">
    <location>
        <begin position="306"/>
        <end position="330"/>
    </location>
</feature>
<protein>
    <recommendedName>
        <fullName evidence="3 10">Autophagy-related protein 9</fullName>
    </recommendedName>
</protein>
<feature type="region of interest" description="Disordered" evidence="11">
    <location>
        <begin position="756"/>
        <end position="782"/>
    </location>
</feature>
<evidence type="ECO:0000256" key="10">
    <source>
        <dbReference type="RuleBase" id="RU364027"/>
    </source>
</evidence>
<keyword evidence="9 10" id="KW-0472">Membrane</keyword>
<evidence type="ECO:0000256" key="6">
    <source>
        <dbReference type="ARBA" id="ARBA00022989"/>
    </source>
</evidence>
<dbReference type="GO" id="GO:0061709">
    <property type="term" value="P:reticulophagy"/>
    <property type="evidence" value="ECO:0007669"/>
    <property type="project" value="TreeGrafter"/>
</dbReference>
<evidence type="ECO:0000256" key="7">
    <source>
        <dbReference type="ARBA" id="ARBA00023006"/>
    </source>
</evidence>
<evidence type="ECO:0000256" key="4">
    <source>
        <dbReference type="ARBA" id="ARBA00022448"/>
    </source>
</evidence>
<name>A0A0B6ZHQ4_9EUPU</name>
<feature type="compositionally biased region" description="Polar residues" evidence="11">
    <location>
        <begin position="637"/>
        <end position="656"/>
    </location>
</feature>
<evidence type="ECO:0000313" key="12">
    <source>
        <dbReference type="EMBL" id="CEK68154.1"/>
    </source>
</evidence>
<keyword evidence="4 10" id="KW-0813">Transport</keyword>
<feature type="compositionally biased region" description="Polar residues" evidence="11">
    <location>
        <begin position="756"/>
        <end position="776"/>
    </location>
</feature>
<keyword evidence="8 10" id="KW-0445">Lipid transport</keyword>
<feature type="transmembrane region" description="Helical" evidence="10">
    <location>
        <begin position="86"/>
        <end position="108"/>
    </location>
</feature>
<dbReference type="EMBL" id="HACG01021290">
    <property type="protein sequence ID" value="CEK68155.1"/>
    <property type="molecule type" value="Transcribed_RNA"/>
</dbReference>
<evidence type="ECO:0000256" key="8">
    <source>
        <dbReference type="ARBA" id="ARBA00023055"/>
    </source>
</evidence>
<evidence type="ECO:0000256" key="5">
    <source>
        <dbReference type="ARBA" id="ARBA00022692"/>
    </source>
</evidence>
<feature type="compositionally biased region" description="Basic and acidic residues" evidence="11">
    <location>
        <begin position="894"/>
        <end position="911"/>
    </location>
</feature>
<gene>
    <name evidence="12" type="primary">ORF65282</name>
    <name evidence="13" type="synonym">ORF65294</name>
</gene>
<keyword evidence="7 10" id="KW-0072">Autophagy</keyword>
<dbReference type="Pfam" id="PF04109">
    <property type="entry name" value="ATG9"/>
    <property type="match status" value="1"/>
</dbReference>
<dbReference type="EMBL" id="HACG01021289">
    <property type="protein sequence ID" value="CEK68154.1"/>
    <property type="molecule type" value="Transcribed_RNA"/>
</dbReference>
<feature type="region of interest" description="Disordered" evidence="11">
    <location>
        <begin position="815"/>
        <end position="922"/>
    </location>
</feature>
<accession>A0A0B6ZHQ4</accession>
<feature type="region of interest" description="Disordered" evidence="11">
    <location>
        <begin position="637"/>
        <end position="679"/>
    </location>
</feature>
<comment type="function">
    <text evidence="10">Phospholipid scramblase involved in autophagy. Cycles between the preautophagosomal structure/phagophore assembly site (PAS) and the cytoplasmic vesicle pool and supplies membrane for the growing autophagosome. Lipid scramblase activity plays a key role in preautophagosomal structure/phagophore assembly by distributing the phospholipids that arrive through ATG2 from the cytoplasmic to the luminal leaflet of the bilayer, thereby driving autophagosomal membrane expansion.</text>
</comment>
<sequence length="922" mass="104998">MASDSEEIEYQAIGRNPYKPAYRQETTGPNEEEDDDSEISLQEERGFLVHMSPDVNRSQWNHVDDLDKFFTSVYEYHQRHGFETMVLAETMQLLQFVFIVLFVTYLNWCVNYDELFDNVLHNSTKERITFSDVTYPVGTCIARFNYLTWFLLFLCMLLLIGKSIQMVINFSNYIRTRNFFISALNIDTKDLSNMTWHEVQLRLLEVQKEQQICIHKQELTQLDIYHRILRFKNYLVAMVNKDLLPLKFRLPCIGQHSVLTHGMRFNLDVLLYWSPWSIFINSYTMREDYKNHHKRKQLADQLSTHITILAFLNLLLSPFIFFYQLLYFFFRYADIVKRSPSFLGTRQWANYGRLYLRHFNELDHELNARLSRAYIPSKMYMNSFNSACLTVLAKYIAFFACAPAAVLFVLGILDFRDVTRVEHLVTVASLSGILATVCSSFIADENEVFCPERLMMSILAQIHYMPDHWKGRAHTSHVREEFATLFQYKVVYILEELLSPIFTPVWLMFCLRRKSAQMVDFFRCFTVEVAGVGDVCSFAQMDIKKHGNPQWTQTKPTAEVAPRAMQAEHGKIELSLMHFTTTNPEWRPPEESSAFITGVKTEVQREMPALTSIVADPFSLPSLGYVHTVPPIFPMGSSMQRSSHYQPDQMSSTSPLSGHPPKLRGGLSSHDGPINQTANFQTSLTTSGSFHTANFALGGLDEGQHELLSGNMSLSVLHMHEVHHRKRAPGRVYRQYSDEEAWPQQEMKFPSIPLSQVTHSQGQQQHSENAGSDTHASVSSDMLSSTSLVGSAILQGSGPHRSGHLTALSRNNQPFTAGATAYTPSPYETHVHDVPSTTTPDPLTQDMYDDDADSLSGLSSLPPLPAPHSTFTLQQPPTVGSSASGLLPPGFRPTSDHMPRIREDSTEHELDTSDAPTTGPRK</sequence>
<feature type="compositionally biased region" description="Polar residues" evidence="11">
    <location>
        <begin position="869"/>
        <end position="884"/>
    </location>
</feature>
<proteinExistence type="inferred from homology"/>
<comment type="subcellular location">
    <subcellularLocation>
        <location evidence="1 10">Preautophagosomal structure membrane</location>
        <topology evidence="1 10">Multi-pass membrane protein</topology>
    </subcellularLocation>
</comment>
<evidence type="ECO:0000256" key="9">
    <source>
        <dbReference type="ARBA" id="ARBA00023136"/>
    </source>
</evidence>
<feature type="transmembrane region" description="Helical" evidence="10">
    <location>
        <begin position="146"/>
        <end position="168"/>
    </location>
</feature>
<evidence type="ECO:0000256" key="2">
    <source>
        <dbReference type="ARBA" id="ARBA00006185"/>
    </source>
</evidence>
<evidence type="ECO:0000313" key="13">
    <source>
        <dbReference type="EMBL" id="CEK68155.1"/>
    </source>
</evidence>
<dbReference type="AlphaFoldDB" id="A0A0B6ZHQ4"/>
<comment type="caution">
    <text evidence="10">Lacks conserved residue(s) required for the propagation of feature annotation.</text>
</comment>
<reference evidence="12" key="1">
    <citation type="submission" date="2014-12" db="EMBL/GenBank/DDBJ databases">
        <title>Insight into the proteome of Arion vulgaris.</title>
        <authorList>
            <person name="Aradska J."/>
            <person name="Bulat T."/>
            <person name="Smidak R."/>
            <person name="Sarate P."/>
            <person name="Gangsoo J."/>
            <person name="Sialana F."/>
            <person name="Bilban M."/>
            <person name="Lubec G."/>
        </authorList>
    </citation>
    <scope>NUCLEOTIDE SEQUENCE</scope>
    <source>
        <tissue evidence="12">Skin</tissue>
    </source>
</reference>
<evidence type="ECO:0000256" key="11">
    <source>
        <dbReference type="SAM" id="MobiDB-lite"/>
    </source>
</evidence>
<organism evidence="12">
    <name type="scientific">Arion vulgaris</name>
    <dbReference type="NCBI Taxonomy" id="1028688"/>
    <lineage>
        <taxon>Eukaryota</taxon>
        <taxon>Metazoa</taxon>
        <taxon>Spiralia</taxon>
        <taxon>Lophotrochozoa</taxon>
        <taxon>Mollusca</taxon>
        <taxon>Gastropoda</taxon>
        <taxon>Heterobranchia</taxon>
        <taxon>Euthyneura</taxon>
        <taxon>Panpulmonata</taxon>
        <taxon>Eupulmonata</taxon>
        <taxon>Stylommatophora</taxon>
        <taxon>Helicina</taxon>
        <taxon>Arionoidea</taxon>
        <taxon>Arionidae</taxon>
        <taxon>Arion</taxon>
    </lineage>
</organism>
<comment type="similarity">
    <text evidence="2 10">Belongs to the ATG9 family.</text>
</comment>
<dbReference type="InterPro" id="IPR007241">
    <property type="entry name" value="Autophagy-rel_prot_9"/>
</dbReference>